<accession>A0ABS8YNF8</accession>
<dbReference type="InterPro" id="IPR011006">
    <property type="entry name" value="CheY-like_superfamily"/>
</dbReference>
<feature type="domain" description="Response regulatory" evidence="2">
    <location>
        <begin position="1"/>
        <end position="63"/>
    </location>
</feature>
<evidence type="ECO:0000313" key="4">
    <source>
        <dbReference type="Proteomes" id="UP001199916"/>
    </source>
</evidence>
<dbReference type="Gene3D" id="3.40.50.2300">
    <property type="match status" value="1"/>
</dbReference>
<dbReference type="InterPro" id="IPR001789">
    <property type="entry name" value="Sig_transdc_resp-reg_receiver"/>
</dbReference>
<dbReference type="PROSITE" id="PS50110">
    <property type="entry name" value="RESPONSE_REGULATORY"/>
    <property type="match status" value="1"/>
</dbReference>
<feature type="modified residue" description="4-aspartylphosphate" evidence="1">
    <location>
        <position position="37"/>
    </location>
</feature>
<evidence type="ECO:0000256" key="1">
    <source>
        <dbReference type="PROSITE-ProRule" id="PRU00169"/>
    </source>
</evidence>
<name>A0ABS8YNF8_9BACL</name>
<comment type="caution">
    <text evidence="3">The sequence shown here is derived from an EMBL/GenBank/DDBJ whole genome shotgun (WGS) entry which is preliminary data.</text>
</comment>
<organism evidence="3 4">
    <name type="scientific">Paenibacillus profundus</name>
    <dbReference type="NCBI Taxonomy" id="1173085"/>
    <lineage>
        <taxon>Bacteria</taxon>
        <taxon>Bacillati</taxon>
        <taxon>Bacillota</taxon>
        <taxon>Bacilli</taxon>
        <taxon>Bacillales</taxon>
        <taxon>Paenibacillaceae</taxon>
        <taxon>Paenibacillus</taxon>
    </lineage>
</organism>
<evidence type="ECO:0000313" key="3">
    <source>
        <dbReference type="EMBL" id="MCE5173087.1"/>
    </source>
</evidence>
<sequence length="63" mass="6928">MTLLTDKEDMEVVGEASDGREAVLLADRACPHALLMDVQMPEYSGIDATREILATCRTARLSF</sequence>
<gene>
    <name evidence="3" type="ORF">LQV63_27875</name>
</gene>
<protein>
    <submittedName>
        <fullName evidence="3">Response regulator</fullName>
    </submittedName>
</protein>
<dbReference type="Proteomes" id="UP001199916">
    <property type="component" value="Unassembled WGS sequence"/>
</dbReference>
<proteinExistence type="predicted"/>
<dbReference type="EMBL" id="JAJNBZ010000040">
    <property type="protein sequence ID" value="MCE5173087.1"/>
    <property type="molecule type" value="Genomic_DNA"/>
</dbReference>
<keyword evidence="4" id="KW-1185">Reference proteome</keyword>
<evidence type="ECO:0000259" key="2">
    <source>
        <dbReference type="PROSITE" id="PS50110"/>
    </source>
</evidence>
<reference evidence="3 4" key="1">
    <citation type="submission" date="2021-11" db="EMBL/GenBank/DDBJ databases">
        <title>Draft genome sequence of Paenibacillus profundus YoMME, a new Gram-positive bacteria with exoelectrogenic properties.</title>
        <authorList>
            <person name="Hubenova Y."/>
            <person name="Hubenova E."/>
            <person name="Manasiev Y."/>
            <person name="Peykov S."/>
            <person name="Mitov M."/>
        </authorList>
    </citation>
    <scope>NUCLEOTIDE SEQUENCE [LARGE SCALE GENOMIC DNA]</scope>
    <source>
        <strain evidence="3 4">YoMME</strain>
    </source>
</reference>
<keyword evidence="1" id="KW-0597">Phosphoprotein</keyword>
<dbReference type="Pfam" id="PF00072">
    <property type="entry name" value="Response_reg"/>
    <property type="match status" value="1"/>
</dbReference>
<dbReference type="SUPFAM" id="SSF52172">
    <property type="entry name" value="CheY-like"/>
    <property type="match status" value="1"/>
</dbReference>